<name>I0AJH9_IGNAJ</name>
<dbReference type="Proteomes" id="UP000007394">
    <property type="component" value="Chromosome"/>
</dbReference>
<accession>I0AJH9</accession>
<protein>
    <recommendedName>
        <fullName evidence="3">Nucleotidyl transferase AbiEii/AbiGii toxin family protein</fullName>
    </recommendedName>
</protein>
<dbReference type="HOGENOM" id="CLU_1308737_0_0_10"/>
<keyword evidence="2" id="KW-1185">Reference proteome</keyword>
<gene>
    <name evidence="1" type="ordered locus">IALB_1426</name>
</gene>
<dbReference type="STRING" id="945713.IALB_1426"/>
<dbReference type="Pfam" id="PF08843">
    <property type="entry name" value="AbiEii"/>
    <property type="match status" value="1"/>
</dbReference>
<reference evidence="1 2" key="1">
    <citation type="journal article" date="2012" name="Front. Microbiol.">
        <title>Complete genome of Ignavibacterium album, a metabolically versatile, flagellated, facultative anaerobe from the phylum Chlorobi.</title>
        <authorList>
            <person name="Liu Z."/>
            <person name="Frigaard N.-U."/>
            <person name="Vogl K."/>
            <person name="Iino T."/>
            <person name="Ohkuma M."/>
            <person name="Overmann J."/>
            <person name="Bryant D.A."/>
        </authorList>
    </citation>
    <scope>NUCLEOTIDE SEQUENCE [LARGE SCALE GENOMIC DNA]</scope>
    <source>
        <strain evidence="2">DSM 19864 / JCM 16511 / NBRC 101810 / Mat9-16</strain>
    </source>
</reference>
<dbReference type="KEGG" id="ial:IALB_1426"/>
<organism evidence="1 2">
    <name type="scientific">Ignavibacterium album (strain DSM 19864 / JCM 16511 / NBRC 101810 / Mat9-16)</name>
    <dbReference type="NCBI Taxonomy" id="945713"/>
    <lineage>
        <taxon>Bacteria</taxon>
        <taxon>Pseudomonadati</taxon>
        <taxon>Ignavibacteriota</taxon>
        <taxon>Ignavibacteria</taxon>
        <taxon>Ignavibacteriales</taxon>
        <taxon>Ignavibacteriaceae</taxon>
        <taxon>Ignavibacterium</taxon>
    </lineage>
</organism>
<dbReference type="eggNOG" id="COG2253">
    <property type="taxonomic scope" value="Bacteria"/>
</dbReference>
<evidence type="ECO:0008006" key="3">
    <source>
        <dbReference type="Google" id="ProtNLM"/>
    </source>
</evidence>
<dbReference type="InterPro" id="IPR014942">
    <property type="entry name" value="AbiEii"/>
</dbReference>
<proteinExistence type="predicted"/>
<sequence length="210" mass="25085">MIDLNLPFYLTGGTVLSRHFFHHRYSDDLDYFVNDDPHFFDYFQKINNYLLNVKDDSQLRISSERTLVTNNLIRTFFIKDDVELKVDFVNDIPIRFGEILFDNILGRIDNLRNILSNKISALYRLETKDFVDVWCICKNYKFIWRELIAEAKQKEISIDPIEISNLFRTIPFQNLRNIKWIKPFDLNKIISEMLTISDDILEGTENKLFK</sequence>
<dbReference type="EMBL" id="CP003418">
    <property type="protein sequence ID" value="AFH49136.1"/>
    <property type="molecule type" value="Genomic_DNA"/>
</dbReference>
<evidence type="ECO:0000313" key="1">
    <source>
        <dbReference type="EMBL" id="AFH49136.1"/>
    </source>
</evidence>
<evidence type="ECO:0000313" key="2">
    <source>
        <dbReference type="Proteomes" id="UP000007394"/>
    </source>
</evidence>
<dbReference type="AlphaFoldDB" id="I0AJH9"/>